<dbReference type="EMBL" id="CP013015">
    <property type="protein sequence ID" value="AMM41491.1"/>
    <property type="molecule type" value="Genomic_DNA"/>
</dbReference>
<organism evidence="1 2">
    <name type="scientific">Desulfofervidus auxilii</name>
    <dbReference type="NCBI Taxonomy" id="1621989"/>
    <lineage>
        <taxon>Bacteria</taxon>
        <taxon>Pseudomonadati</taxon>
        <taxon>Thermodesulfobacteriota</taxon>
        <taxon>Candidatus Desulfofervidia</taxon>
        <taxon>Candidatus Desulfofervidales</taxon>
        <taxon>Candidatus Desulfofervidaceae</taxon>
        <taxon>Candidatus Desulfofervidus</taxon>
    </lineage>
</organism>
<reference evidence="1 2" key="1">
    <citation type="submission" date="2015-10" db="EMBL/GenBank/DDBJ databases">
        <title>Candidatus Desulfofervidus auxilii, a hydrogenotrophic sulfate-reducing bacterium involved in the thermophilic anaerobic oxidation of methane.</title>
        <authorList>
            <person name="Krukenberg V."/>
            <person name="Richter M."/>
            <person name="Wegener G."/>
        </authorList>
    </citation>
    <scope>NUCLEOTIDE SEQUENCE [LARGE SCALE GENOMIC DNA]</scope>
    <source>
        <strain evidence="1 2">HS1</strain>
    </source>
</reference>
<keyword evidence="2" id="KW-1185">Reference proteome</keyword>
<proteinExistence type="predicted"/>
<dbReference type="Proteomes" id="UP000070560">
    <property type="component" value="Chromosome"/>
</dbReference>
<evidence type="ECO:0000313" key="1">
    <source>
        <dbReference type="EMBL" id="AMM41491.1"/>
    </source>
</evidence>
<name>A0A7U4TIJ5_DESA2</name>
<dbReference type="Pfam" id="PF08899">
    <property type="entry name" value="DUF1844"/>
    <property type="match status" value="1"/>
</dbReference>
<dbReference type="AlphaFoldDB" id="A0A7U4TIJ5"/>
<dbReference type="RefSeq" id="WP_082757731.1">
    <property type="nucleotide sequence ID" value="NZ_CP013015.1"/>
</dbReference>
<sequence length="116" mass="13348">MEEPKGFKVEDKRRIFKEDKTEKEKQEKSQATSKTVLPPVNFSTFIVSLSSSTLVHLGEIPDPITGKKEKNLDLAKQTIEILEMLKEKTKGNLDNEEESLLNNILFDLRVKYVKLK</sequence>
<gene>
    <name evidence="1" type="ORF">HS1_001697</name>
</gene>
<dbReference type="InterPro" id="IPR014995">
    <property type="entry name" value="DUF1844"/>
</dbReference>
<protein>
    <submittedName>
        <fullName evidence="1">Protein containing DUF1844</fullName>
    </submittedName>
</protein>
<dbReference type="OrthoDB" id="9799618at2"/>
<evidence type="ECO:0000313" key="2">
    <source>
        <dbReference type="Proteomes" id="UP000070560"/>
    </source>
</evidence>
<dbReference type="KEGG" id="daw:HS1_001697"/>
<accession>A0A7U4TIJ5</accession>